<proteinExistence type="predicted"/>
<protein>
    <submittedName>
        <fullName evidence="1">Uncharacterized protein</fullName>
    </submittedName>
</protein>
<sequence>MIRFVRTQMNSLSYDVVYNICTAYL</sequence>
<organism evidence="1">
    <name type="scientific">Arundo donax</name>
    <name type="common">Giant reed</name>
    <name type="synonym">Donax arundinaceus</name>
    <dbReference type="NCBI Taxonomy" id="35708"/>
    <lineage>
        <taxon>Eukaryota</taxon>
        <taxon>Viridiplantae</taxon>
        <taxon>Streptophyta</taxon>
        <taxon>Embryophyta</taxon>
        <taxon>Tracheophyta</taxon>
        <taxon>Spermatophyta</taxon>
        <taxon>Magnoliopsida</taxon>
        <taxon>Liliopsida</taxon>
        <taxon>Poales</taxon>
        <taxon>Poaceae</taxon>
        <taxon>PACMAD clade</taxon>
        <taxon>Arundinoideae</taxon>
        <taxon>Arundineae</taxon>
        <taxon>Arundo</taxon>
    </lineage>
</organism>
<reference evidence="1" key="1">
    <citation type="submission" date="2014-09" db="EMBL/GenBank/DDBJ databases">
        <authorList>
            <person name="Magalhaes I.L.F."/>
            <person name="Oliveira U."/>
            <person name="Santos F.R."/>
            <person name="Vidigal T.H.D.A."/>
            <person name="Brescovit A.D."/>
            <person name="Santos A.J."/>
        </authorList>
    </citation>
    <scope>NUCLEOTIDE SEQUENCE</scope>
    <source>
        <tissue evidence="1">Shoot tissue taken approximately 20 cm above the soil surface</tissue>
    </source>
</reference>
<reference evidence="1" key="2">
    <citation type="journal article" date="2015" name="Data Brief">
        <title>Shoot transcriptome of the giant reed, Arundo donax.</title>
        <authorList>
            <person name="Barrero R.A."/>
            <person name="Guerrero F.D."/>
            <person name="Moolhuijzen P."/>
            <person name="Goolsby J.A."/>
            <person name="Tidwell J."/>
            <person name="Bellgard S.E."/>
            <person name="Bellgard M.I."/>
        </authorList>
    </citation>
    <scope>NUCLEOTIDE SEQUENCE</scope>
    <source>
        <tissue evidence="1">Shoot tissue taken approximately 20 cm above the soil surface</tissue>
    </source>
</reference>
<name>A0A0A9BDF6_ARUDO</name>
<accession>A0A0A9BDF6</accession>
<dbReference type="AlphaFoldDB" id="A0A0A9BDF6"/>
<dbReference type="EMBL" id="GBRH01240553">
    <property type="protein sequence ID" value="JAD57342.1"/>
    <property type="molecule type" value="Transcribed_RNA"/>
</dbReference>
<evidence type="ECO:0000313" key="1">
    <source>
        <dbReference type="EMBL" id="JAD57342.1"/>
    </source>
</evidence>